<accession>A0A7K1GQ62</accession>
<proteinExistence type="predicted"/>
<gene>
    <name evidence="1" type="ORF">GJV77_13365</name>
</gene>
<sequence length="767" mass="87700">MVESKNFFGVRHLSATTSYNLLQFLEAKKPKCILMEGPSDATDLLLELANKNVIPPVALMAYTTELPIQSVLYPFALYSPEYQATLWAKKNKSNFRLIDLPTEVSLALKTQSDAELAEQQEALVNYRLFHNDLYDQLATLNWETDYESYWERKFEHCLDSQSYQERICYQSQQIRDMVIDTEREADPVSFAHNYLREAYMKRQIEQALLEGFAAEDIVVIVGAYHVSGLLDQNLTALTEKECEQLPKQNALATLMPYSYYRLSSRTGYGAGNKAPYYFELMWQHLVNNNVSDLAANYLSRIGKELREKGFNASTASTIEAVKLAQALSHLKGGQYPVLKDLHDAALTCFGEGQWSKIAEAINHIDIGTNIGSLPKGMSKTPIQKDFYEQINTLKLDEYVSAVDQVLTLDLRENIRVKSQEIAFRDLNRSTFLHQLTVLEIPFAIEKNTYQQNATWSEQWNLRWTTEAEIAIIENSLLGETIAIATAFKLKEQLDHTSKIGMVANIIRQAYNCNLTHLFETAIIRLQAILVETEEITDLAQATFELAKLVQFGDLRQFDLLPLKPILRQLFLRASLLLVDSCNCDQKAADEVTRAIDQLNFVAQEFYEDVDINLWIEQLHKVATRDDLNYGLSGLCLSILLERNLLTEVQCTQEVNRRLSHGVPADLAAAWFEGIARRNKYALLSRVMLWEQLNDYVANLDEQQYMHALVFLRRTFSGFDQAQKNSIVELLSSIWGTDIEVTSEELLSELSEEQTQTLDDLNDFDFDF</sequence>
<dbReference type="InterPro" id="IPR043737">
    <property type="entry name" value="DUF5682"/>
</dbReference>
<dbReference type="Pfam" id="PF18934">
    <property type="entry name" value="DUF5682"/>
    <property type="match status" value="1"/>
</dbReference>
<keyword evidence="2" id="KW-1185">Reference proteome</keyword>
<protein>
    <submittedName>
        <fullName evidence="1">Uncharacterized protein</fullName>
    </submittedName>
</protein>
<evidence type="ECO:0000313" key="2">
    <source>
        <dbReference type="Proteomes" id="UP000488936"/>
    </source>
</evidence>
<dbReference type="RefSeq" id="WP_155036842.1">
    <property type="nucleotide sequence ID" value="NZ_JAYMMG010000017.1"/>
</dbReference>
<reference evidence="1 2" key="1">
    <citation type="journal article" date="2006" name="Int. J. Syst. Evol. Microbiol.">
        <title>Myroides pelagicus sp. nov., isolated from seawater in Thailand.</title>
        <authorList>
            <person name="Yoon J."/>
            <person name="Maneerat S."/>
            <person name="Kawai F."/>
            <person name="Yokota A."/>
        </authorList>
    </citation>
    <scope>NUCLEOTIDE SEQUENCE [LARGE SCALE GENOMIC DNA]</scope>
    <source>
        <strain evidence="1 2">SM1T</strain>
    </source>
</reference>
<evidence type="ECO:0000313" key="1">
    <source>
        <dbReference type="EMBL" id="MTH30870.1"/>
    </source>
</evidence>
<name>A0A7K1GQ62_9FLAO</name>
<dbReference type="OrthoDB" id="9768066at2"/>
<dbReference type="AlphaFoldDB" id="A0A7K1GQ62"/>
<organism evidence="1 2">
    <name type="scientific">Myroides pelagicus</name>
    <dbReference type="NCBI Taxonomy" id="270914"/>
    <lineage>
        <taxon>Bacteria</taxon>
        <taxon>Pseudomonadati</taxon>
        <taxon>Bacteroidota</taxon>
        <taxon>Flavobacteriia</taxon>
        <taxon>Flavobacteriales</taxon>
        <taxon>Flavobacteriaceae</taxon>
        <taxon>Myroides</taxon>
    </lineage>
</organism>
<dbReference type="EMBL" id="WMJY01000045">
    <property type="protein sequence ID" value="MTH30870.1"/>
    <property type="molecule type" value="Genomic_DNA"/>
</dbReference>
<comment type="caution">
    <text evidence="1">The sequence shown here is derived from an EMBL/GenBank/DDBJ whole genome shotgun (WGS) entry which is preliminary data.</text>
</comment>
<dbReference type="Proteomes" id="UP000488936">
    <property type="component" value="Unassembled WGS sequence"/>
</dbReference>